<evidence type="ECO:0000259" key="6">
    <source>
        <dbReference type="PROSITE" id="PS50111"/>
    </source>
</evidence>
<dbReference type="InterPro" id="IPR051310">
    <property type="entry name" value="MCP_chemotaxis"/>
</dbReference>
<organism evidence="8 9">
    <name type="scientific">Aureimonas pseudogalii</name>
    <dbReference type="NCBI Taxonomy" id="1744844"/>
    <lineage>
        <taxon>Bacteria</taxon>
        <taxon>Pseudomonadati</taxon>
        <taxon>Pseudomonadota</taxon>
        <taxon>Alphaproteobacteria</taxon>
        <taxon>Hyphomicrobiales</taxon>
        <taxon>Aurantimonadaceae</taxon>
        <taxon>Aureimonas</taxon>
    </lineage>
</organism>
<dbReference type="Pfam" id="PF00015">
    <property type="entry name" value="MCPsignal"/>
    <property type="match status" value="1"/>
</dbReference>
<dbReference type="Pfam" id="PF00672">
    <property type="entry name" value="HAMP"/>
    <property type="match status" value="1"/>
</dbReference>
<dbReference type="PRINTS" id="PR00260">
    <property type="entry name" value="CHEMTRNSDUCR"/>
</dbReference>
<evidence type="ECO:0000259" key="7">
    <source>
        <dbReference type="PROSITE" id="PS50885"/>
    </source>
</evidence>
<dbReference type="Gene3D" id="1.10.287.950">
    <property type="entry name" value="Methyl-accepting chemotaxis protein"/>
    <property type="match status" value="1"/>
</dbReference>
<dbReference type="GO" id="GO:0004888">
    <property type="term" value="F:transmembrane signaling receptor activity"/>
    <property type="evidence" value="ECO:0007669"/>
    <property type="project" value="InterPro"/>
</dbReference>
<comment type="caution">
    <text evidence="8">The sequence shown here is derived from an EMBL/GenBank/DDBJ whole genome shotgun (WGS) entry which is preliminary data.</text>
</comment>
<keyword evidence="9" id="KW-1185">Reference proteome</keyword>
<dbReference type="AlphaFoldDB" id="A0A7W6E9A4"/>
<comment type="subcellular location">
    <subcellularLocation>
        <location evidence="1">Membrane</location>
    </subcellularLocation>
</comment>
<dbReference type="GO" id="GO:0007165">
    <property type="term" value="P:signal transduction"/>
    <property type="evidence" value="ECO:0007669"/>
    <property type="project" value="UniProtKB-KW"/>
</dbReference>
<keyword evidence="5" id="KW-0472">Membrane</keyword>
<dbReference type="InterPro" id="IPR004090">
    <property type="entry name" value="Chemotax_Me-accpt_rcpt"/>
</dbReference>
<keyword evidence="2" id="KW-0145">Chemotaxis</keyword>
<evidence type="ECO:0000256" key="2">
    <source>
        <dbReference type="ARBA" id="ARBA00022500"/>
    </source>
</evidence>
<evidence type="ECO:0000313" key="9">
    <source>
        <dbReference type="Proteomes" id="UP000542776"/>
    </source>
</evidence>
<dbReference type="GO" id="GO:0005886">
    <property type="term" value="C:plasma membrane"/>
    <property type="evidence" value="ECO:0007669"/>
    <property type="project" value="TreeGrafter"/>
</dbReference>
<reference evidence="8 9" key="1">
    <citation type="submission" date="2020-08" db="EMBL/GenBank/DDBJ databases">
        <title>Genomic Encyclopedia of Type Strains, Phase IV (KMG-IV): sequencing the most valuable type-strain genomes for metagenomic binning, comparative biology and taxonomic classification.</title>
        <authorList>
            <person name="Goeker M."/>
        </authorList>
    </citation>
    <scope>NUCLEOTIDE SEQUENCE [LARGE SCALE GENOMIC DNA]</scope>
    <source>
        <strain evidence="8 9">DSM 102238</strain>
    </source>
</reference>
<protein>
    <submittedName>
        <fullName evidence="8">Methyl-accepting chemotaxis protein</fullName>
    </submittedName>
</protein>
<dbReference type="GO" id="GO:0006935">
    <property type="term" value="P:chemotaxis"/>
    <property type="evidence" value="ECO:0007669"/>
    <property type="project" value="UniProtKB-KW"/>
</dbReference>
<dbReference type="SUPFAM" id="SSF58104">
    <property type="entry name" value="Methyl-accepting chemotaxis protein (MCP) signaling domain"/>
    <property type="match status" value="1"/>
</dbReference>
<comment type="similarity">
    <text evidence="3">Belongs to the methyl-accepting chemotaxis (MCP) protein family.</text>
</comment>
<dbReference type="SMART" id="SM00283">
    <property type="entry name" value="MA"/>
    <property type="match status" value="1"/>
</dbReference>
<keyword evidence="5" id="KW-0812">Transmembrane</keyword>
<feature type="domain" description="HAMP" evidence="7">
    <location>
        <begin position="328"/>
        <end position="380"/>
    </location>
</feature>
<feature type="domain" description="Methyl-accepting transducer" evidence="6">
    <location>
        <begin position="385"/>
        <end position="600"/>
    </location>
</feature>
<dbReference type="SMART" id="SM00304">
    <property type="entry name" value="HAMP"/>
    <property type="match status" value="1"/>
</dbReference>
<gene>
    <name evidence="8" type="ORF">GGR04_000894</name>
</gene>
<evidence type="ECO:0000256" key="4">
    <source>
        <dbReference type="PROSITE-ProRule" id="PRU00284"/>
    </source>
</evidence>
<evidence type="ECO:0000256" key="1">
    <source>
        <dbReference type="ARBA" id="ARBA00004370"/>
    </source>
</evidence>
<keyword evidence="5" id="KW-1133">Transmembrane helix</keyword>
<dbReference type="InterPro" id="IPR004089">
    <property type="entry name" value="MCPsignal_dom"/>
</dbReference>
<dbReference type="InterPro" id="IPR003660">
    <property type="entry name" value="HAMP_dom"/>
</dbReference>
<evidence type="ECO:0000256" key="3">
    <source>
        <dbReference type="ARBA" id="ARBA00029447"/>
    </source>
</evidence>
<evidence type="ECO:0000256" key="5">
    <source>
        <dbReference type="SAM" id="Phobius"/>
    </source>
</evidence>
<evidence type="ECO:0000313" key="8">
    <source>
        <dbReference type="EMBL" id="MBB3997073.1"/>
    </source>
</evidence>
<keyword evidence="4" id="KW-0807">Transducer</keyword>
<dbReference type="FunFam" id="1.10.287.950:FF:000001">
    <property type="entry name" value="Methyl-accepting chemotaxis sensory transducer"/>
    <property type="match status" value="1"/>
</dbReference>
<dbReference type="CDD" id="cd06225">
    <property type="entry name" value="HAMP"/>
    <property type="match status" value="1"/>
</dbReference>
<dbReference type="PANTHER" id="PTHR43531">
    <property type="entry name" value="PROTEIN ICFG"/>
    <property type="match status" value="1"/>
</dbReference>
<feature type="transmembrane region" description="Helical" evidence="5">
    <location>
        <begin position="308"/>
        <end position="328"/>
    </location>
</feature>
<dbReference type="Proteomes" id="UP000542776">
    <property type="component" value="Unassembled WGS sequence"/>
</dbReference>
<dbReference type="PROSITE" id="PS50885">
    <property type="entry name" value="HAMP"/>
    <property type="match status" value="1"/>
</dbReference>
<name>A0A7W6E9A4_9HYPH</name>
<dbReference type="PROSITE" id="PS50111">
    <property type="entry name" value="CHEMOTAXIS_TRANSDUC_2"/>
    <property type="match status" value="1"/>
</dbReference>
<dbReference type="EMBL" id="JACIEK010000001">
    <property type="protein sequence ID" value="MBB3997073.1"/>
    <property type="molecule type" value="Genomic_DNA"/>
</dbReference>
<dbReference type="PANTHER" id="PTHR43531:SF11">
    <property type="entry name" value="METHYL-ACCEPTING CHEMOTAXIS PROTEIN 3"/>
    <property type="match status" value="1"/>
</dbReference>
<accession>A0A7W6E9A4</accession>
<sequence>MTLKLGASFAAILAMTGAVGYLGVRGVAGGDDTLARFHAVPFLEVDNSRMAQGALSDMRRSVMQSITLDDEAAMAEARSIYDRSWGEIDRGMDAVMGVLDDEAQVAFKDLRPSLVELRKLSDETYAAGLKANGSAALTSFVATEEKRAAFAEKLDQFEAALPTVARADAAVTRAFDAARLATLRAQLDMMGTIVLPEDAAIARYSAELDRENAQLRASLSSIAAAAGTAVPADLASAWTDAFGLMRENADEGVENWTVKASALLDDKLTPLARAIDKRLDDLNGSVNEDVQLFLSSSRDDYAKTSTTLLSLVAAAVLLGGAAATWMALSIRRGLKRAVQLADDIGAGDVSQRVEAKGSDEIADLLRSMNAMSVKLSEIVGDVTSSAVQVAAGSSQSAATAAQLSSGSAEQAAASEEASAAVEEMTANVRQNADNAGTTEKIAAQASLNAGKSGAAVAKSVEAMRVITEKIQVVQEIARQTDLLALNAAIEAARAGPHGKGFAVVASEVRKLAERSQQAAQEIGALSGETLAASEEAGQMLSALVPDIERTSELVSEISAACREQSVGIDQINQAIQQLDQVTQSNAGAATAMSATADQLSAESARLETRVAFFKVRRDASASAPSRQDSVDVLQARVQAFGATHAPKAAAAARKAPIDAGFDMALDSDFERRSA</sequence>
<proteinExistence type="inferred from homology"/>